<dbReference type="PANTHER" id="PTHR42941">
    <property type="entry name" value="SLL1037 PROTEIN"/>
    <property type="match status" value="1"/>
</dbReference>
<protein>
    <submittedName>
        <fullName evidence="2">C4-dicarboxylate ABC transporter substrate-binding protein</fullName>
    </submittedName>
</protein>
<dbReference type="Pfam" id="PF16868">
    <property type="entry name" value="NMT1_3"/>
    <property type="match status" value="1"/>
</dbReference>
<organism evidence="2 3">
    <name type="scientific">Nitrincola tapanii</name>
    <dbReference type="NCBI Taxonomy" id="1708751"/>
    <lineage>
        <taxon>Bacteria</taxon>
        <taxon>Pseudomonadati</taxon>
        <taxon>Pseudomonadota</taxon>
        <taxon>Gammaproteobacteria</taxon>
        <taxon>Oceanospirillales</taxon>
        <taxon>Oceanospirillaceae</taxon>
        <taxon>Nitrincola</taxon>
    </lineage>
</organism>
<dbReference type="Proteomes" id="UP000325302">
    <property type="component" value="Unassembled WGS sequence"/>
</dbReference>
<gene>
    <name evidence="2" type="ORF">E1H14_07185</name>
</gene>
<dbReference type="AlphaFoldDB" id="A0A5A9W3A9"/>
<dbReference type="SUPFAM" id="SSF53850">
    <property type="entry name" value="Periplasmic binding protein-like II"/>
    <property type="match status" value="1"/>
</dbReference>
<keyword evidence="1" id="KW-0812">Transmembrane</keyword>
<dbReference type="EMBL" id="SMRS01000005">
    <property type="protein sequence ID" value="KAA0874605.1"/>
    <property type="molecule type" value="Genomic_DNA"/>
</dbReference>
<keyword evidence="1" id="KW-0472">Membrane</keyword>
<proteinExistence type="predicted"/>
<dbReference type="Gene3D" id="3.40.190.10">
    <property type="entry name" value="Periplasmic binding protein-like II"/>
    <property type="match status" value="2"/>
</dbReference>
<sequence>MFFMSKRPLFASGVRLGVDYIKVILPFLLLGMALFALAWPFVEPAPPERFRIATGMPGGAYERMGQAYQRYFAEQGFVLESHASAGSVENWQKLLRGEVDAAIVQSGTRPLGVENQLQAVVSLTFEPLFIFYRQRDFSAQKAPGDQLLFDLDSYLPLNLAIGADGSGTQSLMTGLLQLHTESLGRISTDLTLQGLGGEAAYQALKEGSVDFASFVMAADAPLLQRLLADPELGVVDFVRANAISQRLPFLSPVVLHQGVVDLQANLPGRDVQLVAPSAYLVVRKDAHRALVQLLIEAARQAQSTSSLTAPQGYFPNLAHMDLPVAEEAEYFFQRGPSFLYRHLPFGLAILVDRLAILILPLLAILIPLSRMAPPALRWRIRRRIYRWYRKLRLMDNALLESALTEAQLHSYLQQVRQLEDEVANTEVPLSYMEEFYNLRLHVAYIRQRLETRLSS</sequence>
<keyword evidence="3" id="KW-1185">Reference proteome</keyword>
<keyword evidence="1" id="KW-1133">Transmembrane helix</keyword>
<reference evidence="2 3" key="1">
    <citation type="submission" date="2019-03" db="EMBL/GenBank/DDBJ databases">
        <title>Nitrincola sp. nov. isolated from an Indian soda lake.</title>
        <authorList>
            <person name="Joshi A."/>
            <person name="Thite S.V."/>
            <person name="Joseph N."/>
            <person name="Dhotre D."/>
            <person name="Moorthy M."/>
            <person name="Shouche Y.S."/>
        </authorList>
    </citation>
    <scope>NUCLEOTIDE SEQUENCE [LARGE SCALE GENOMIC DNA]</scope>
    <source>
        <strain evidence="2 3">MEB193</strain>
    </source>
</reference>
<evidence type="ECO:0000313" key="2">
    <source>
        <dbReference type="EMBL" id="KAA0874605.1"/>
    </source>
</evidence>
<name>A0A5A9W3A9_9GAMM</name>
<dbReference type="OrthoDB" id="237270at2"/>
<dbReference type="PANTHER" id="PTHR42941:SF1">
    <property type="entry name" value="SLL1037 PROTEIN"/>
    <property type="match status" value="1"/>
</dbReference>
<accession>A0A5A9W3A9</accession>
<feature type="transmembrane region" description="Helical" evidence="1">
    <location>
        <begin position="354"/>
        <end position="373"/>
    </location>
</feature>
<comment type="caution">
    <text evidence="2">The sequence shown here is derived from an EMBL/GenBank/DDBJ whole genome shotgun (WGS) entry which is preliminary data.</text>
</comment>
<dbReference type="InterPro" id="IPR011852">
    <property type="entry name" value="TRAP_TAXI"/>
</dbReference>
<evidence type="ECO:0000313" key="3">
    <source>
        <dbReference type="Proteomes" id="UP000325302"/>
    </source>
</evidence>
<feature type="transmembrane region" description="Helical" evidence="1">
    <location>
        <begin position="20"/>
        <end position="42"/>
    </location>
</feature>
<evidence type="ECO:0000256" key="1">
    <source>
        <dbReference type="SAM" id="Phobius"/>
    </source>
</evidence>